<dbReference type="InterPro" id="IPR038577">
    <property type="entry name" value="GT10-like_C_sf"/>
</dbReference>
<keyword evidence="9 12" id="KW-0333">Golgi apparatus</keyword>
<feature type="domain" description="Fucosyltransferase N-terminal" evidence="15">
    <location>
        <begin position="157"/>
        <end position="264"/>
    </location>
</feature>
<dbReference type="SMR" id="A0A1I7RQD7"/>
<feature type="domain" description="Fucosyltransferase C-terminal" evidence="14">
    <location>
        <begin position="1"/>
        <end position="136"/>
    </location>
</feature>
<evidence type="ECO:0000256" key="6">
    <source>
        <dbReference type="ARBA" id="ARBA00022692"/>
    </source>
</evidence>
<dbReference type="AlphaFoldDB" id="A0A1I7RQD7"/>
<keyword evidence="6 12" id="KW-0812">Transmembrane</keyword>
<evidence type="ECO:0000256" key="7">
    <source>
        <dbReference type="ARBA" id="ARBA00022968"/>
    </source>
</evidence>
<keyword evidence="4 12" id="KW-0328">Glycosyltransferase</keyword>
<dbReference type="OrthoDB" id="5790915at2759"/>
<reference evidence="20" key="1">
    <citation type="submission" date="2016-11" db="UniProtKB">
        <authorList>
            <consortium name="WormBaseParasite"/>
        </authorList>
    </citation>
    <scope>IDENTIFICATION</scope>
</reference>
<organism evidence="18 20">
    <name type="scientific">Bursaphelenchus xylophilus</name>
    <name type="common">Pinewood nematode worm</name>
    <name type="synonym">Aphelenchoides xylophilus</name>
    <dbReference type="NCBI Taxonomy" id="6326"/>
    <lineage>
        <taxon>Eukaryota</taxon>
        <taxon>Metazoa</taxon>
        <taxon>Ecdysozoa</taxon>
        <taxon>Nematoda</taxon>
        <taxon>Chromadorea</taxon>
        <taxon>Rhabditida</taxon>
        <taxon>Tylenchina</taxon>
        <taxon>Tylenchomorpha</taxon>
        <taxon>Aphelenchoidea</taxon>
        <taxon>Aphelenchoididae</taxon>
        <taxon>Bursaphelenchus</taxon>
    </lineage>
</organism>
<keyword evidence="8" id="KW-1133">Transmembrane helix</keyword>
<evidence type="ECO:0000256" key="2">
    <source>
        <dbReference type="ARBA" id="ARBA00004922"/>
    </source>
</evidence>
<keyword evidence="7" id="KW-0735">Signal-anchor</keyword>
<keyword evidence="5 12" id="KW-0808">Transferase</keyword>
<evidence type="ECO:0000256" key="3">
    <source>
        <dbReference type="ARBA" id="ARBA00008919"/>
    </source>
</evidence>
<evidence type="ECO:0000259" key="14">
    <source>
        <dbReference type="Pfam" id="PF00852"/>
    </source>
</evidence>
<dbReference type="EC" id="2.4.1.-" evidence="12"/>
<evidence type="ECO:0000313" key="19">
    <source>
        <dbReference type="Proteomes" id="UP000659654"/>
    </source>
</evidence>
<evidence type="ECO:0000313" key="16">
    <source>
        <dbReference type="EMBL" id="CAD5219285.1"/>
    </source>
</evidence>
<reference evidence="17" key="2">
    <citation type="submission" date="2020-08" db="EMBL/GenBank/DDBJ databases">
        <authorList>
            <person name="Kikuchi T."/>
        </authorList>
    </citation>
    <scope>NUCLEOTIDE SEQUENCE</scope>
    <source>
        <strain evidence="16">Ka4C1</strain>
    </source>
</reference>
<evidence type="ECO:0000313" key="18">
    <source>
        <dbReference type="Proteomes" id="UP000095284"/>
    </source>
</evidence>
<sequence length="550" mass="64189">MQVDVFGRCGGKPCDKACYKRNSLEYRFYLAFENTACEDYASEKFFNFNSLVPIVLKREYYPNSPPKSFIALDDFPSIHELSTYLARLMTDDALYAQHLLWSYDLQRKPRSRHQMMCDVCEYVLQRPAKKVYKEIGEYSNANKKLKKIANISATAVNKTRILLWTPRNRWYDPGFLEDVHTKCGSTCEFTMDRGKYNSSDGVMFFPFYMRHYNTTYPKRHSPKQTLIMYEREPPTRVPGSHLPNDYFNATATFMMHSDIPYPYGYLQEITRDITRSQYHADLLRKIKEDKKHGIFKVFSHCQTASRREDVIAELQNDEADPVTKRYHFASGKYQKMWLKAEIATAPEAPALSGSGSEPGARAGAGNFGVGSGSRAQSRSQASQWSEKYLDIDLFGKCVNRSCDNDCYKEKMKSYRFYLAFENSVCLDYITEKFYQFHELVPIVLKKDDYRNLPPKSFIALDDFASFKSFASFIKYLMTDDEAYAEYLMWKYDYEKRHTGTGDQFCTICQYVARNRSPKSYKNIQSFWNSTKTCDRDHTKRLLENNKDMSG</sequence>
<evidence type="ECO:0000256" key="4">
    <source>
        <dbReference type="ARBA" id="ARBA00022676"/>
    </source>
</evidence>
<dbReference type="SUPFAM" id="SSF53756">
    <property type="entry name" value="UDP-Glycosyltransferase/glycogen phosphorylase"/>
    <property type="match status" value="3"/>
</dbReference>
<evidence type="ECO:0000256" key="8">
    <source>
        <dbReference type="ARBA" id="ARBA00022989"/>
    </source>
</evidence>
<dbReference type="Pfam" id="PF17039">
    <property type="entry name" value="Glyco_tran_10_N"/>
    <property type="match status" value="1"/>
</dbReference>
<feature type="domain" description="Fucosyltransferase C-terminal" evidence="14">
    <location>
        <begin position="375"/>
        <end position="525"/>
    </location>
</feature>
<evidence type="ECO:0000313" key="20">
    <source>
        <dbReference type="WBParaSite" id="BXY_0293000.1"/>
    </source>
</evidence>
<keyword evidence="10" id="KW-0472">Membrane</keyword>
<dbReference type="InterPro" id="IPR001503">
    <property type="entry name" value="Glyco_trans_10"/>
</dbReference>
<dbReference type="WBParaSite" id="BXY_0293000.1">
    <property type="protein sequence ID" value="BXY_0293000.1"/>
    <property type="gene ID" value="BXY_0293000"/>
</dbReference>
<proteinExistence type="inferred from homology"/>
<dbReference type="Proteomes" id="UP000095284">
    <property type="component" value="Unplaced"/>
</dbReference>
<dbReference type="Pfam" id="PF00852">
    <property type="entry name" value="Glyco_transf_10"/>
    <property type="match status" value="2"/>
</dbReference>
<feature type="region of interest" description="Disordered" evidence="13">
    <location>
        <begin position="349"/>
        <end position="374"/>
    </location>
</feature>
<evidence type="ECO:0000256" key="13">
    <source>
        <dbReference type="SAM" id="MobiDB-lite"/>
    </source>
</evidence>
<evidence type="ECO:0000256" key="11">
    <source>
        <dbReference type="ARBA" id="ARBA00023180"/>
    </source>
</evidence>
<dbReference type="PANTHER" id="PTHR48438:SF1">
    <property type="entry name" value="ALPHA-(1,3)-FUCOSYLTRANSFERASE C-RELATED"/>
    <property type="match status" value="1"/>
</dbReference>
<evidence type="ECO:0000256" key="1">
    <source>
        <dbReference type="ARBA" id="ARBA00004447"/>
    </source>
</evidence>
<accession>A0A1I7RQD7</accession>
<comment type="pathway">
    <text evidence="2">Protein modification; protein glycosylation.</text>
</comment>
<dbReference type="EMBL" id="CAJFCV020000003">
    <property type="protein sequence ID" value="CAG9104413.1"/>
    <property type="molecule type" value="Genomic_DNA"/>
</dbReference>
<keyword evidence="19" id="KW-1185">Reference proteome</keyword>
<evidence type="ECO:0000313" key="17">
    <source>
        <dbReference type="EMBL" id="CAG9104413.1"/>
    </source>
</evidence>
<evidence type="ECO:0000256" key="12">
    <source>
        <dbReference type="RuleBase" id="RU003832"/>
    </source>
</evidence>
<dbReference type="UniPathway" id="UPA00378"/>
<gene>
    <name evidence="16" type="ORF">BXYJ_LOCUS5602</name>
</gene>
<dbReference type="InterPro" id="IPR055270">
    <property type="entry name" value="Glyco_tran_10_C"/>
</dbReference>
<name>A0A1I7RQD7_BURXY</name>
<dbReference type="EMBL" id="CAJFDI010000003">
    <property type="protein sequence ID" value="CAD5219285.1"/>
    <property type="molecule type" value="Genomic_DNA"/>
</dbReference>
<dbReference type="GO" id="GO:0008417">
    <property type="term" value="F:fucosyltransferase activity"/>
    <property type="evidence" value="ECO:0007669"/>
    <property type="project" value="InterPro"/>
</dbReference>
<protein>
    <recommendedName>
        <fullName evidence="12">Fucosyltransferase</fullName>
        <ecNumber evidence="12">2.4.1.-</ecNumber>
    </recommendedName>
</protein>
<comment type="similarity">
    <text evidence="3 12">Belongs to the glycosyltransferase 10 family.</text>
</comment>
<dbReference type="Gene3D" id="3.40.50.11660">
    <property type="entry name" value="Glycosyl transferase family 10, C-terminal domain"/>
    <property type="match status" value="2"/>
</dbReference>
<evidence type="ECO:0000256" key="9">
    <source>
        <dbReference type="ARBA" id="ARBA00023034"/>
    </source>
</evidence>
<evidence type="ECO:0000256" key="10">
    <source>
        <dbReference type="ARBA" id="ARBA00023136"/>
    </source>
</evidence>
<dbReference type="PANTHER" id="PTHR48438">
    <property type="entry name" value="ALPHA-(1,3)-FUCOSYLTRANSFERASE C-RELATED"/>
    <property type="match status" value="1"/>
</dbReference>
<evidence type="ECO:0000259" key="15">
    <source>
        <dbReference type="Pfam" id="PF17039"/>
    </source>
</evidence>
<evidence type="ECO:0000256" key="5">
    <source>
        <dbReference type="ARBA" id="ARBA00022679"/>
    </source>
</evidence>
<comment type="subcellular location">
    <subcellularLocation>
        <location evidence="1 12">Golgi apparatus</location>
        <location evidence="1 12">Golgi stack membrane</location>
        <topology evidence="1 12">Single-pass type II membrane protein</topology>
    </subcellularLocation>
</comment>
<dbReference type="Proteomes" id="UP000659654">
    <property type="component" value="Unassembled WGS sequence"/>
</dbReference>
<dbReference type="InterPro" id="IPR031481">
    <property type="entry name" value="Glyco_tran_10_N"/>
</dbReference>
<dbReference type="GO" id="GO:0032580">
    <property type="term" value="C:Golgi cisterna membrane"/>
    <property type="evidence" value="ECO:0007669"/>
    <property type="project" value="UniProtKB-SubCell"/>
</dbReference>
<dbReference type="Proteomes" id="UP000582659">
    <property type="component" value="Unassembled WGS sequence"/>
</dbReference>
<keyword evidence="11" id="KW-0325">Glycoprotein</keyword>